<protein>
    <submittedName>
        <fullName evidence="2">Siderophore-interacting protein</fullName>
    </submittedName>
</protein>
<dbReference type="InterPro" id="IPR013113">
    <property type="entry name" value="SIP_FAD-bd"/>
</dbReference>
<dbReference type="PANTHER" id="PTHR30157:SF0">
    <property type="entry name" value="NADPH-DEPENDENT FERRIC-CHELATE REDUCTASE"/>
    <property type="match status" value="1"/>
</dbReference>
<dbReference type="AlphaFoldDB" id="A0A556CBW9"/>
<evidence type="ECO:0000313" key="2">
    <source>
        <dbReference type="EMBL" id="TSI14942.1"/>
    </source>
</evidence>
<dbReference type="Proteomes" id="UP000316406">
    <property type="component" value="Unassembled WGS sequence"/>
</dbReference>
<dbReference type="InterPro" id="IPR017938">
    <property type="entry name" value="Riboflavin_synthase-like_b-brl"/>
</dbReference>
<dbReference type="InterPro" id="IPR039374">
    <property type="entry name" value="SIP_fam"/>
</dbReference>
<dbReference type="Gene3D" id="2.40.30.10">
    <property type="entry name" value="Translation factors"/>
    <property type="match status" value="1"/>
</dbReference>
<name>A0A556CBW9_BREAU</name>
<comment type="caution">
    <text evidence="2">The sequence shown here is derived from an EMBL/GenBank/DDBJ whole genome shotgun (WGS) entry which is preliminary data.</text>
</comment>
<dbReference type="Gene3D" id="3.40.50.80">
    <property type="entry name" value="Nucleotide-binding domain of ferredoxin-NADP reductase (FNR) module"/>
    <property type="match status" value="1"/>
</dbReference>
<accession>A0A556CBW9</accession>
<dbReference type="RefSeq" id="WP_143922990.1">
    <property type="nucleotide sequence ID" value="NZ_VLTK01000007.1"/>
</dbReference>
<sequence length="281" mass="30759">MNVESPRPWAYTAFPVTVSAIAQIAPNFIRVTFTGETLDCFAPWGLDQRIKLVFPLPDGSIADFGLLTDPTPHPSHWYARWRQLPAHERNVLRTYTPSGVRPEAREVDVDVFIHHPAGPASQWAQDVEVGDRVVINGPDVRNGFTGYGLHWDPGTADELLLIGDETAFPAIANIHRSLGEGAKVEILAEAANPLDGNLLPTGARSLVREPIAGPGSGLETLTREWGGRRAPEDLGENLYIWIAGESGAVTRIRRYLTKDLGIAKERISFLGYWKTGGPLVA</sequence>
<dbReference type="SUPFAM" id="SSF63380">
    <property type="entry name" value="Riboflavin synthase domain-like"/>
    <property type="match status" value="1"/>
</dbReference>
<dbReference type="PANTHER" id="PTHR30157">
    <property type="entry name" value="FERRIC REDUCTASE, NADPH-DEPENDENT"/>
    <property type="match status" value="1"/>
</dbReference>
<dbReference type="GO" id="GO:0016491">
    <property type="term" value="F:oxidoreductase activity"/>
    <property type="evidence" value="ECO:0007669"/>
    <property type="project" value="InterPro"/>
</dbReference>
<dbReference type="CDD" id="cd06193">
    <property type="entry name" value="siderophore_interacting"/>
    <property type="match status" value="1"/>
</dbReference>
<keyword evidence="3" id="KW-1185">Reference proteome</keyword>
<dbReference type="OrthoDB" id="3291337at2"/>
<dbReference type="Pfam" id="PF08021">
    <property type="entry name" value="FAD_binding_9"/>
    <property type="match status" value="1"/>
</dbReference>
<reference evidence="2 3" key="1">
    <citation type="submission" date="2019-07" db="EMBL/GenBank/DDBJ databases">
        <title>Draft genome sequence of Brevibacterium aurantiacum XU54 isolated from Xinjiang China.</title>
        <authorList>
            <person name="Xu X."/>
        </authorList>
    </citation>
    <scope>NUCLEOTIDE SEQUENCE [LARGE SCALE GENOMIC DNA]</scope>
    <source>
        <strain evidence="2 3">XU54</strain>
    </source>
</reference>
<dbReference type="Pfam" id="PF04954">
    <property type="entry name" value="SIP"/>
    <property type="match status" value="1"/>
</dbReference>
<dbReference type="InterPro" id="IPR039261">
    <property type="entry name" value="FNR_nucleotide-bd"/>
</dbReference>
<dbReference type="InterPro" id="IPR007037">
    <property type="entry name" value="SIP_rossman_dom"/>
</dbReference>
<evidence type="ECO:0000259" key="1">
    <source>
        <dbReference type="PROSITE" id="PS51384"/>
    </source>
</evidence>
<gene>
    <name evidence="2" type="ORF">FO013_12930</name>
</gene>
<dbReference type="EMBL" id="VLTK01000007">
    <property type="protein sequence ID" value="TSI14942.1"/>
    <property type="molecule type" value="Genomic_DNA"/>
</dbReference>
<organism evidence="2 3">
    <name type="scientific">Brevibacterium aurantiacum</name>
    <dbReference type="NCBI Taxonomy" id="273384"/>
    <lineage>
        <taxon>Bacteria</taxon>
        <taxon>Bacillati</taxon>
        <taxon>Actinomycetota</taxon>
        <taxon>Actinomycetes</taxon>
        <taxon>Micrococcales</taxon>
        <taxon>Brevibacteriaceae</taxon>
        <taxon>Brevibacterium</taxon>
    </lineage>
</organism>
<evidence type="ECO:0000313" key="3">
    <source>
        <dbReference type="Proteomes" id="UP000316406"/>
    </source>
</evidence>
<dbReference type="PROSITE" id="PS51384">
    <property type="entry name" value="FAD_FR"/>
    <property type="match status" value="1"/>
</dbReference>
<dbReference type="InterPro" id="IPR017927">
    <property type="entry name" value="FAD-bd_FR_type"/>
</dbReference>
<proteinExistence type="predicted"/>
<feature type="domain" description="FAD-binding FR-type" evidence="1">
    <location>
        <begin position="11"/>
        <end position="145"/>
    </location>
</feature>